<dbReference type="Proteomes" id="UP001327560">
    <property type="component" value="Chromosome 3"/>
</dbReference>
<reference evidence="1 2" key="1">
    <citation type="submission" date="2023-10" db="EMBL/GenBank/DDBJ databases">
        <title>Chromosome-scale genome assembly provides insights into flower coloration mechanisms of Canna indica.</title>
        <authorList>
            <person name="Li C."/>
        </authorList>
    </citation>
    <scope>NUCLEOTIDE SEQUENCE [LARGE SCALE GENOMIC DNA]</scope>
    <source>
        <tissue evidence="1">Flower</tissue>
    </source>
</reference>
<name>A0AAQ3Q8T2_9LILI</name>
<protein>
    <submittedName>
        <fullName evidence="1">Uncharacterized protein</fullName>
    </submittedName>
</protein>
<organism evidence="1 2">
    <name type="scientific">Canna indica</name>
    <name type="common">Indian-shot</name>
    <dbReference type="NCBI Taxonomy" id="4628"/>
    <lineage>
        <taxon>Eukaryota</taxon>
        <taxon>Viridiplantae</taxon>
        <taxon>Streptophyta</taxon>
        <taxon>Embryophyta</taxon>
        <taxon>Tracheophyta</taxon>
        <taxon>Spermatophyta</taxon>
        <taxon>Magnoliopsida</taxon>
        <taxon>Liliopsida</taxon>
        <taxon>Zingiberales</taxon>
        <taxon>Cannaceae</taxon>
        <taxon>Canna</taxon>
    </lineage>
</organism>
<dbReference type="AlphaFoldDB" id="A0AAQ3Q8T2"/>
<evidence type="ECO:0000313" key="2">
    <source>
        <dbReference type="Proteomes" id="UP001327560"/>
    </source>
</evidence>
<gene>
    <name evidence="1" type="ORF">Cni_G08561</name>
</gene>
<evidence type="ECO:0000313" key="1">
    <source>
        <dbReference type="EMBL" id="WOK99849.1"/>
    </source>
</evidence>
<accession>A0AAQ3Q8T2</accession>
<proteinExistence type="predicted"/>
<keyword evidence="2" id="KW-1185">Reference proteome</keyword>
<sequence>MEKRERWKRGEEVKWRVEKEVESWEMGALQGTPGAATPSIAVPVTSSIFNMILKKLPNNSQAILSSFIHVFSIHSGNNADGGILLKM</sequence>
<dbReference type="EMBL" id="CP136892">
    <property type="protein sequence ID" value="WOK99849.1"/>
    <property type="molecule type" value="Genomic_DNA"/>
</dbReference>